<dbReference type="RefSeq" id="WP_263413079.1">
    <property type="nucleotide sequence ID" value="NZ_BAABBH010000001.1"/>
</dbReference>
<comment type="caution">
    <text evidence="1">The sequence shown here is derived from an EMBL/GenBank/DDBJ whole genome shotgun (WGS) entry which is preliminary data.</text>
</comment>
<dbReference type="Proteomes" id="UP001634747">
    <property type="component" value="Unassembled WGS sequence"/>
</dbReference>
<gene>
    <name evidence="1" type="ORF">ACK2TP_06435</name>
</gene>
<protein>
    <recommendedName>
        <fullName evidence="3">WD40-like Beta Propeller Repeat</fullName>
    </recommendedName>
</protein>
<evidence type="ECO:0000313" key="1">
    <source>
        <dbReference type="EMBL" id="MFN2975393.1"/>
    </source>
</evidence>
<dbReference type="InterPro" id="IPR015943">
    <property type="entry name" value="WD40/YVTN_repeat-like_dom_sf"/>
</dbReference>
<name>A0ABW9KJC6_9BACT</name>
<evidence type="ECO:0000313" key="2">
    <source>
        <dbReference type="Proteomes" id="UP001634747"/>
    </source>
</evidence>
<dbReference type="EMBL" id="JBJYXY010000001">
    <property type="protein sequence ID" value="MFN2975393.1"/>
    <property type="molecule type" value="Genomic_DNA"/>
</dbReference>
<accession>A0ABW9KJC6</accession>
<reference evidence="1 2" key="1">
    <citation type="submission" date="2024-12" db="EMBL/GenBank/DDBJ databases">
        <authorList>
            <person name="Lee Y."/>
        </authorList>
    </citation>
    <scope>NUCLEOTIDE SEQUENCE [LARGE SCALE GENOMIC DNA]</scope>
    <source>
        <strain evidence="1 2">03SUJ4</strain>
    </source>
</reference>
<evidence type="ECO:0008006" key="3">
    <source>
        <dbReference type="Google" id="ProtNLM"/>
    </source>
</evidence>
<proteinExistence type="predicted"/>
<organism evidence="1 2">
    <name type="scientific">Terriglobus aquaticus</name>
    <dbReference type="NCBI Taxonomy" id="940139"/>
    <lineage>
        <taxon>Bacteria</taxon>
        <taxon>Pseudomonadati</taxon>
        <taxon>Acidobacteriota</taxon>
        <taxon>Terriglobia</taxon>
        <taxon>Terriglobales</taxon>
        <taxon>Acidobacteriaceae</taxon>
        <taxon>Terriglobus</taxon>
    </lineage>
</organism>
<dbReference type="SUPFAM" id="SSF63829">
    <property type="entry name" value="Calcium-dependent phosphotriesterase"/>
    <property type="match status" value="1"/>
</dbReference>
<sequence>MTVALAAADPLRTLAEPFVPEDLPGRLPTRGTRLYATVCDPPTRKDGIGVYQWQGDAWRRQQWLPAEGAGPMLADPEGQRLFVAHRAASTGMPAGSAEMMRIDPRTGLLTRGEQQPLALSSRHPVAMALSPDRQVLAVVAAGGVFSLLPVQSDGTLGEVRAAYKHLALPISHTDKASLRFEAAPPESGDGKLQPVQRLSLQLEMRCLEYECAPDGLTFASSREAQFGSPSEADIMLPGVRTFVLQPPLV</sequence>
<dbReference type="Gene3D" id="2.130.10.10">
    <property type="entry name" value="YVTN repeat-like/Quinoprotein amine dehydrogenase"/>
    <property type="match status" value="1"/>
</dbReference>
<keyword evidence="2" id="KW-1185">Reference proteome</keyword>